<reference evidence="3 4" key="1">
    <citation type="submission" date="2017-09" db="EMBL/GenBank/DDBJ databases">
        <title>Depth-based differentiation of microbial function through sediment-hosted aquifers and enrichment of novel symbionts in the deep terrestrial subsurface.</title>
        <authorList>
            <person name="Probst A.J."/>
            <person name="Ladd B."/>
            <person name="Jarett J.K."/>
            <person name="Geller-Mcgrath D.E."/>
            <person name="Sieber C.M."/>
            <person name="Emerson J.B."/>
            <person name="Anantharaman K."/>
            <person name="Thomas B.C."/>
            <person name="Malmstrom R."/>
            <person name="Stieglmeier M."/>
            <person name="Klingl A."/>
            <person name="Woyke T."/>
            <person name="Ryan C.M."/>
            <person name="Banfield J.F."/>
        </authorList>
    </citation>
    <scope>NUCLEOTIDE SEQUENCE [LARGE SCALE GENOMIC DNA]</scope>
    <source>
        <strain evidence="3">CG23_combo_of_CG06-09_8_20_14_all_37_87_8</strain>
    </source>
</reference>
<dbReference type="EMBL" id="PCSB01000021">
    <property type="protein sequence ID" value="PIP31900.1"/>
    <property type="molecule type" value="Genomic_DNA"/>
</dbReference>
<dbReference type="Gene3D" id="3.40.1350.10">
    <property type="match status" value="1"/>
</dbReference>
<dbReference type="InterPro" id="IPR003509">
    <property type="entry name" value="UPF0102_YraN-like"/>
</dbReference>
<evidence type="ECO:0000313" key="3">
    <source>
        <dbReference type="EMBL" id="PIP31900.1"/>
    </source>
</evidence>
<gene>
    <name evidence="3" type="ORF">COX24_01080</name>
</gene>
<evidence type="ECO:0000256" key="2">
    <source>
        <dbReference type="HAMAP-Rule" id="MF_00048"/>
    </source>
</evidence>
<proteinExistence type="inferred from homology"/>
<protein>
    <recommendedName>
        <fullName evidence="2">UPF0102 protein COX24_01080</fullName>
    </recommendedName>
</protein>
<dbReference type="GO" id="GO:0003676">
    <property type="term" value="F:nucleic acid binding"/>
    <property type="evidence" value="ECO:0007669"/>
    <property type="project" value="InterPro"/>
</dbReference>
<comment type="caution">
    <text evidence="3">The sequence shown here is derived from an EMBL/GenBank/DDBJ whole genome shotgun (WGS) entry which is preliminary data.</text>
</comment>
<organism evidence="3 4">
    <name type="scientific">bacterium (Candidatus Gribaldobacteria) CG23_combo_of_CG06-09_8_20_14_all_37_87_8</name>
    <dbReference type="NCBI Taxonomy" id="2014278"/>
    <lineage>
        <taxon>Bacteria</taxon>
        <taxon>Candidatus Gribaldobacteria</taxon>
    </lineage>
</organism>
<dbReference type="PANTHER" id="PTHR34039">
    <property type="entry name" value="UPF0102 PROTEIN YRAN"/>
    <property type="match status" value="1"/>
</dbReference>
<dbReference type="Pfam" id="PF02021">
    <property type="entry name" value="UPF0102"/>
    <property type="match status" value="1"/>
</dbReference>
<dbReference type="PANTHER" id="PTHR34039:SF1">
    <property type="entry name" value="UPF0102 PROTEIN YRAN"/>
    <property type="match status" value="1"/>
</dbReference>
<comment type="similarity">
    <text evidence="1 2">Belongs to the UPF0102 family.</text>
</comment>
<dbReference type="Proteomes" id="UP000230447">
    <property type="component" value="Unassembled WGS sequence"/>
</dbReference>
<accession>A0A2G9ZH42</accession>
<dbReference type="InterPro" id="IPR011335">
    <property type="entry name" value="Restrct_endonuc-II-like"/>
</dbReference>
<dbReference type="SUPFAM" id="SSF52980">
    <property type="entry name" value="Restriction endonuclease-like"/>
    <property type="match status" value="1"/>
</dbReference>
<name>A0A2G9ZH42_9BACT</name>
<sequence>MYQPHQLGKWGEGKAEEYLKNKGYKILEKNFKQKWGEIDLIAFKKDVLVFVEVKTIEKLGPEEPFFPEDELNERKAYQLRKMIQLYFDFKKISPETACQIDIIAIEKQGQGEKEFDLRHYENAFEDNF</sequence>
<evidence type="ECO:0000256" key="1">
    <source>
        <dbReference type="ARBA" id="ARBA00006738"/>
    </source>
</evidence>
<dbReference type="InterPro" id="IPR011856">
    <property type="entry name" value="tRNA_endonuc-like_dom_sf"/>
</dbReference>
<dbReference type="AlphaFoldDB" id="A0A2G9ZH42"/>
<evidence type="ECO:0000313" key="4">
    <source>
        <dbReference type="Proteomes" id="UP000230447"/>
    </source>
</evidence>
<dbReference type="HAMAP" id="MF_00048">
    <property type="entry name" value="UPF0102"/>
    <property type="match status" value="1"/>
</dbReference>